<keyword evidence="4" id="KW-0007">Acetylation</keyword>
<evidence type="ECO:0000313" key="8">
    <source>
        <dbReference type="EMBL" id="KAF9150431.1"/>
    </source>
</evidence>
<dbReference type="GO" id="GO:0015631">
    <property type="term" value="F:tubulin binding"/>
    <property type="evidence" value="ECO:0007669"/>
    <property type="project" value="InterPro"/>
</dbReference>
<evidence type="ECO:0000256" key="2">
    <source>
        <dbReference type="ARBA" id="ARBA00008848"/>
    </source>
</evidence>
<dbReference type="InterPro" id="IPR017901">
    <property type="entry name" value="C-CAP_CF_C-like"/>
</dbReference>
<dbReference type="GO" id="GO:0007021">
    <property type="term" value="P:tubulin complex assembly"/>
    <property type="evidence" value="ECO:0007669"/>
    <property type="project" value="TreeGrafter"/>
</dbReference>
<comment type="similarity">
    <text evidence="2">Belongs to the TBCC family.</text>
</comment>
<dbReference type="PANTHER" id="PTHR15139">
    <property type="entry name" value="TUBULIN FOLDING COFACTOR C"/>
    <property type="match status" value="1"/>
</dbReference>
<dbReference type="InterPro" id="IPR012945">
    <property type="entry name" value="Tubulin-bd_cofactor_C_dom"/>
</dbReference>
<dbReference type="InterPro" id="IPR031925">
    <property type="entry name" value="TBCC_N"/>
</dbReference>
<dbReference type="EMBL" id="JAAAUQ010000418">
    <property type="protein sequence ID" value="KAF9150431.1"/>
    <property type="molecule type" value="Genomic_DNA"/>
</dbReference>
<evidence type="ECO:0000313" key="9">
    <source>
        <dbReference type="Proteomes" id="UP000748756"/>
    </source>
</evidence>
<dbReference type="InterPro" id="IPR027684">
    <property type="entry name" value="TBCC"/>
</dbReference>
<keyword evidence="9" id="KW-1185">Reference proteome</keyword>
<evidence type="ECO:0000259" key="7">
    <source>
        <dbReference type="PROSITE" id="PS51329"/>
    </source>
</evidence>
<feature type="domain" description="C-CAP/cofactor C-like" evidence="7">
    <location>
        <begin position="166"/>
        <end position="325"/>
    </location>
</feature>
<comment type="subcellular location">
    <subcellularLocation>
        <location evidence="1">Cytoplasm</location>
    </subcellularLocation>
</comment>
<dbReference type="InterPro" id="IPR016098">
    <property type="entry name" value="CAP/MinC_C"/>
</dbReference>
<protein>
    <recommendedName>
        <fullName evidence="7">C-CAP/cofactor C-like domain-containing protein</fullName>
    </recommendedName>
</protein>
<name>A0A9P5VAM7_9FUNG</name>
<dbReference type="AlphaFoldDB" id="A0A9P5VAM7"/>
<keyword evidence="5" id="KW-0143">Chaperone</keyword>
<dbReference type="GO" id="GO:0005737">
    <property type="term" value="C:cytoplasm"/>
    <property type="evidence" value="ECO:0007669"/>
    <property type="project" value="UniProtKB-SubCell"/>
</dbReference>
<dbReference type="InterPro" id="IPR006599">
    <property type="entry name" value="CARP_motif"/>
</dbReference>
<comment type="subunit">
    <text evidence="6">Supercomplex made of cofactors A to E. Cofactors A and D function by capturing and stabilizing tubulin in a quasi-native conformation. Cofactor E binds to the cofactor D-tubulin complex; interaction with cofactor C then causes the release of tubulin polypeptides that are committed to the native state.</text>
</comment>
<organism evidence="8 9">
    <name type="scientific">Linnemannia schmuckeri</name>
    <dbReference type="NCBI Taxonomy" id="64567"/>
    <lineage>
        <taxon>Eukaryota</taxon>
        <taxon>Fungi</taxon>
        <taxon>Fungi incertae sedis</taxon>
        <taxon>Mucoromycota</taxon>
        <taxon>Mortierellomycotina</taxon>
        <taxon>Mortierellomycetes</taxon>
        <taxon>Mortierellales</taxon>
        <taxon>Mortierellaceae</taxon>
        <taxon>Linnemannia</taxon>
    </lineage>
</organism>
<evidence type="ECO:0000256" key="4">
    <source>
        <dbReference type="ARBA" id="ARBA00022990"/>
    </source>
</evidence>
<dbReference type="Pfam" id="PF07986">
    <property type="entry name" value="TBCC"/>
    <property type="match status" value="1"/>
</dbReference>
<dbReference type="PANTHER" id="PTHR15139:SF0">
    <property type="entry name" value="TUBULIN-SPECIFIC CHAPERONE C"/>
    <property type="match status" value="1"/>
</dbReference>
<dbReference type="Gene3D" id="1.20.58.1250">
    <property type="entry name" value="Tubulin Binding Cofactor C, N-terminal domain"/>
    <property type="match status" value="1"/>
</dbReference>
<evidence type="ECO:0000256" key="3">
    <source>
        <dbReference type="ARBA" id="ARBA00022490"/>
    </source>
</evidence>
<evidence type="ECO:0000256" key="5">
    <source>
        <dbReference type="ARBA" id="ARBA00023186"/>
    </source>
</evidence>
<sequence>MSDVTKEIFRATFDPKRVEIERDLDNLPNVPKTQIQAAVDNLVQRIQLLEKAVTENITILPPYDARICLEAVKMASERLSVLRGQLIPRQKFSFKSRKAVAAVASATSPSALQVSNAATSDRDTTASQSTVDKSLFMTFENRTGEYLFIGDLKVPNAVSQSDASDPSSSAMMVGTESIYLGGVQVNVSTTTTPAAIEKPKDVALTNLTDCTINLVHTLPLGAIHIKNLKRCVLVIPPVSGSILLHDCEGCTLIGACHQSRMHTSTNMDIYLHVTSEPIIEDCTDMRFAPYPYQEVLPADQLLTLFVAAGLRPEKNLFDHVKDFNWLRQQQSPNWRMLEASEIRQGIAHHVLYTQRA</sequence>
<dbReference type="OrthoDB" id="194775at2759"/>
<comment type="caution">
    <text evidence="8">The sequence shown here is derived from an EMBL/GenBank/DDBJ whole genome shotgun (WGS) entry which is preliminary data.</text>
</comment>
<reference evidence="8" key="1">
    <citation type="journal article" date="2020" name="Fungal Divers.">
        <title>Resolving the Mortierellaceae phylogeny through synthesis of multi-gene phylogenetics and phylogenomics.</title>
        <authorList>
            <person name="Vandepol N."/>
            <person name="Liber J."/>
            <person name="Desiro A."/>
            <person name="Na H."/>
            <person name="Kennedy M."/>
            <person name="Barry K."/>
            <person name="Grigoriev I.V."/>
            <person name="Miller A.N."/>
            <person name="O'Donnell K."/>
            <person name="Stajich J.E."/>
            <person name="Bonito G."/>
        </authorList>
    </citation>
    <scope>NUCLEOTIDE SEQUENCE</scope>
    <source>
        <strain evidence="8">NRRL 6426</strain>
    </source>
</reference>
<dbReference type="PROSITE" id="PS51329">
    <property type="entry name" value="C_CAP_COFACTOR_C"/>
    <property type="match status" value="1"/>
</dbReference>
<dbReference type="InterPro" id="IPR038397">
    <property type="entry name" value="TBCC_N_sf"/>
</dbReference>
<evidence type="ECO:0000256" key="6">
    <source>
        <dbReference type="ARBA" id="ARBA00026055"/>
    </source>
</evidence>
<dbReference type="SMART" id="SM00673">
    <property type="entry name" value="CARP"/>
    <property type="match status" value="2"/>
</dbReference>
<dbReference type="Pfam" id="PF16752">
    <property type="entry name" value="TBCC_N"/>
    <property type="match status" value="1"/>
</dbReference>
<keyword evidence="3" id="KW-0963">Cytoplasm</keyword>
<gene>
    <name evidence="8" type="ORF">BG015_007757</name>
</gene>
<dbReference type="Gene3D" id="2.160.20.70">
    <property type="match status" value="1"/>
</dbReference>
<proteinExistence type="inferred from homology"/>
<dbReference type="GO" id="GO:0007023">
    <property type="term" value="P:post-chaperonin tubulin folding pathway"/>
    <property type="evidence" value="ECO:0007669"/>
    <property type="project" value="InterPro"/>
</dbReference>
<evidence type="ECO:0000256" key="1">
    <source>
        <dbReference type="ARBA" id="ARBA00004496"/>
    </source>
</evidence>
<dbReference type="Proteomes" id="UP000748756">
    <property type="component" value="Unassembled WGS sequence"/>
</dbReference>
<accession>A0A9P5VAM7</accession>